<dbReference type="Gene3D" id="3.40.50.1220">
    <property type="entry name" value="TPP-binding domain"/>
    <property type="match status" value="1"/>
</dbReference>
<dbReference type="EMBL" id="LZYZ01000006">
    <property type="protein sequence ID" value="OOM10707.1"/>
    <property type="molecule type" value="Genomic_DNA"/>
</dbReference>
<dbReference type="InterPro" id="IPR014583">
    <property type="entry name" value="Uncharacterised_Sir2-like"/>
</dbReference>
<dbReference type="STRING" id="169679.CSACC_24620"/>
<evidence type="ECO:0000313" key="1">
    <source>
        <dbReference type="EMBL" id="OOM10707.1"/>
    </source>
</evidence>
<comment type="caution">
    <text evidence="1">The sequence shown here is derived from an EMBL/GenBank/DDBJ whole genome shotgun (WGS) entry which is preliminary data.</text>
</comment>
<name>A0A1S8N2Q3_CLOSA</name>
<dbReference type="RefSeq" id="WP_077866382.1">
    <property type="nucleotide sequence ID" value="NZ_LZYZ01000006.1"/>
</dbReference>
<protein>
    <submittedName>
        <fullName evidence="1">Uncharacterized protein</fullName>
    </submittedName>
</protein>
<dbReference type="Pfam" id="PF13289">
    <property type="entry name" value="SIR2_2"/>
    <property type="match status" value="1"/>
</dbReference>
<dbReference type="Proteomes" id="UP000191154">
    <property type="component" value="Unassembled WGS sequence"/>
</dbReference>
<sequence length="264" mass="31010">MNELKNAIKNKNVILFIGAGISMNLNIPSWNDLINHMSEELGYDKEVFNSFGNYLSLAEFYEIKKKNIDSLKSWMNRELHKTSINIKDSKIHKLIVDIDAPLIYTTNYDRWIEHAYEYYGKKYRKISNVGDLVNLRNDETQIIKFHGDFDDDNNSIVLTESSYFERLNFETPLDIKFRADSLGKNILFIGYSLSDVNIRFLFYKLSKLWEDSNINNRPKSYIFLRKPNPIQEAVLKKRGINAIISKKENITEGLEELLEELIYK</sequence>
<proteinExistence type="predicted"/>
<organism evidence="1 2">
    <name type="scientific">Clostridium saccharobutylicum</name>
    <dbReference type="NCBI Taxonomy" id="169679"/>
    <lineage>
        <taxon>Bacteria</taxon>
        <taxon>Bacillati</taxon>
        <taxon>Bacillota</taxon>
        <taxon>Clostridia</taxon>
        <taxon>Eubacteriales</taxon>
        <taxon>Clostridiaceae</taxon>
        <taxon>Clostridium</taxon>
    </lineage>
</organism>
<dbReference type="AlphaFoldDB" id="A0A1S8N2Q3"/>
<reference evidence="1 2" key="1">
    <citation type="submission" date="2016-05" db="EMBL/GenBank/DDBJ databases">
        <title>Microbial solvent formation.</title>
        <authorList>
            <person name="Poehlein A."/>
            <person name="Montoya Solano J.D."/>
            <person name="Flitsch S."/>
            <person name="Krabben P."/>
            <person name="Duerre P."/>
            <person name="Daniel R."/>
        </authorList>
    </citation>
    <scope>NUCLEOTIDE SEQUENCE [LARGE SCALE GENOMIC DNA]</scope>
    <source>
        <strain evidence="1 2">L1-8</strain>
    </source>
</reference>
<dbReference type="InterPro" id="IPR029035">
    <property type="entry name" value="DHS-like_NAD/FAD-binding_dom"/>
</dbReference>
<dbReference type="PIRSF" id="PIRSF033541">
    <property type="entry name" value="ORF25P_Sir2"/>
    <property type="match status" value="1"/>
</dbReference>
<accession>A0A1S8N2Q3</accession>
<evidence type="ECO:0000313" key="2">
    <source>
        <dbReference type="Proteomes" id="UP000191154"/>
    </source>
</evidence>
<dbReference type="SUPFAM" id="SSF52467">
    <property type="entry name" value="DHS-like NAD/FAD-binding domain"/>
    <property type="match status" value="1"/>
</dbReference>
<gene>
    <name evidence="1" type="ORF">CLOSAC_33280</name>
</gene>